<dbReference type="Proteomes" id="UP001595075">
    <property type="component" value="Unassembled WGS sequence"/>
</dbReference>
<evidence type="ECO:0000259" key="17">
    <source>
        <dbReference type="PROSITE" id="PS51562"/>
    </source>
</evidence>
<evidence type="ECO:0000256" key="15">
    <source>
        <dbReference type="PIRNR" id="PIRNR028762"/>
    </source>
</evidence>
<dbReference type="InterPro" id="IPR016899">
    <property type="entry name" value="mRNA_G-N7_MeTrfase_euk"/>
</dbReference>
<gene>
    <name evidence="18" type="ORF">VTL71DRAFT_14262</name>
</gene>
<dbReference type="Pfam" id="PF03291">
    <property type="entry name" value="mRNA_G-N7_MeTrfase"/>
    <property type="match status" value="2"/>
</dbReference>
<evidence type="ECO:0000313" key="19">
    <source>
        <dbReference type="Proteomes" id="UP001595075"/>
    </source>
</evidence>
<evidence type="ECO:0000256" key="7">
    <source>
        <dbReference type="ARBA" id="ARBA00022691"/>
    </source>
</evidence>
<keyword evidence="19" id="KW-1185">Reference proteome</keyword>
<feature type="region of interest" description="Disordered" evidence="16">
    <location>
        <begin position="347"/>
        <end position="385"/>
    </location>
</feature>
<keyword evidence="6 15" id="KW-0808">Transferase</keyword>
<evidence type="ECO:0000313" key="18">
    <source>
        <dbReference type="EMBL" id="KAL2069583.1"/>
    </source>
</evidence>
<feature type="domain" description="MRNA cap 0 methyltransferase" evidence="17">
    <location>
        <begin position="126"/>
        <end position="502"/>
    </location>
</feature>
<evidence type="ECO:0000256" key="5">
    <source>
        <dbReference type="ARBA" id="ARBA00022664"/>
    </source>
</evidence>
<evidence type="ECO:0000256" key="12">
    <source>
        <dbReference type="ARBA" id="ARBA00033387"/>
    </source>
</evidence>
<feature type="region of interest" description="Disordered" evidence="16">
    <location>
        <begin position="1"/>
        <end position="87"/>
    </location>
</feature>
<evidence type="ECO:0000256" key="16">
    <source>
        <dbReference type="SAM" id="MobiDB-lite"/>
    </source>
</evidence>
<feature type="region of interest" description="Disordered" evidence="16">
    <location>
        <begin position="216"/>
        <end position="239"/>
    </location>
</feature>
<dbReference type="EMBL" id="JAZHXI010000007">
    <property type="protein sequence ID" value="KAL2069583.1"/>
    <property type="molecule type" value="Genomic_DNA"/>
</dbReference>
<keyword evidence="10 15" id="KW-0539">Nucleus</keyword>
<dbReference type="InterPro" id="IPR039753">
    <property type="entry name" value="RG7MT1"/>
</dbReference>
<evidence type="ECO:0000256" key="8">
    <source>
        <dbReference type="ARBA" id="ARBA00022884"/>
    </source>
</evidence>
<evidence type="ECO:0000256" key="2">
    <source>
        <dbReference type="ARBA" id="ARBA00004123"/>
    </source>
</evidence>
<name>A0ABR4CI33_9HELO</name>
<evidence type="ECO:0000256" key="3">
    <source>
        <dbReference type="ARBA" id="ARBA00011926"/>
    </source>
</evidence>
<comment type="caution">
    <text evidence="18">The sequence shown here is derived from an EMBL/GenBank/DDBJ whole genome shotgun (WGS) entry which is preliminary data.</text>
</comment>
<evidence type="ECO:0000256" key="10">
    <source>
        <dbReference type="ARBA" id="ARBA00023242"/>
    </source>
</evidence>
<dbReference type="InterPro" id="IPR029063">
    <property type="entry name" value="SAM-dependent_MTases_sf"/>
</dbReference>
<dbReference type="PIRSF" id="PIRSF028762">
    <property type="entry name" value="ABD1"/>
    <property type="match status" value="1"/>
</dbReference>
<protein>
    <recommendedName>
        <fullName evidence="14 15">mRNA cap guanine-N(7) methyltransferase</fullName>
        <ecNumber evidence="3 15">2.1.1.56</ecNumber>
    </recommendedName>
    <alternativeName>
        <fullName evidence="11 15">mRNA (guanine-N(7))-methyltransferase</fullName>
    </alternativeName>
    <alternativeName>
        <fullName evidence="12 15">mRNA cap methyltransferase</fullName>
    </alternativeName>
</protein>
<evidence type="ECO:0000256" key="1">
    <source>
        <dbReference type="ARBA" id="ARBA00003378"/>
    </source>
</evidence>
<keyword evidence="4 15" id="KW-0489">Methyltransferase</keyword>
<feature type="compositionally biased region" description="Low complexity" evidence="16">
    <location>
        <begin position="47"/>
        <end position="57"/>
    </location>
</feature>
<feature type="compositionally biased region" description="Gly residues" evidence="16">
    <location>
        <begin position="223"/>
        <end position="236"/>
    </location>
</feature>
<keyword evidence="5 15" id="KW-0507">mRNA processing</keyword>
<sequence length="502" mass="56262">MEGDETFPQPFDATKLEPAKKRRRSRSPSNSTPKRVDNRSEPRRRSPSASGSSRPQRSPSPPPRKQKRPGQRARITDAEREHIRQKQVEREKEIEALAAQQGIHDAVKQHYNAVPERGRDWRKTDSRIKGLRSFNNWVKSTIIQKFSPAEDYTPPAKERGGMVFAEGPSDVKGLLVLDIGCGKGGDLGKWQQAPQPVELYVGLDPADVSIDQAKDRYRQMSSRGGGGRGGRGGRGGYNNRPQPRLFQGEFYVQDCFGDSIERVSLVRDVGFDGSGGPSRFGGGGFDVVSMMFCMHYAFESEDKARQMLKNVAGALKKGGRFIGTIPNSDVLSGRVEQFNARIAAKAETEKAKANGSTPETKEEEPKEDKADEGEVEEGEAEESAEWGNEVYRVRFPGKTPADGVFRPPFGWKYNFFLHEAVEEVPEYVVPWEAFRAIAEDYNLEMQYHKTFDEIWRTEKDDEVLGPLSERMNVRARGGGALLVSDEEMEAASFYVGFCFYKV</sequence>
<proteinExistence type="inferred from homology"/>
<evidence type="ECO:0000256" key="6">
    <source>
        <dbReference type="ARBA" id="ARBA00022679"/>
    </source>
</evidence>
<feature type="compositionally biased region" description="Basic and acidic residues" evidence="16">
    <location>
        <begin position="359"/>
        <end position="369"/>
    </location>
</feature>
<dbReference type="PANTHER" id="PTHR12189">
    <property type="entry name" value="MRNA GUANINE-7- METHYLTRANSFERASE"/>
    <property type="match status" value="1"/>
</dbReference>
<comment type="similarity">
    <text evidence="15">Belongs to the class I-like SAM-binding methyltransferase superfamily. mRNA cap 0 methyltransferase family.</text>
</comment>
<feature type="compositionally biased region" description="Basic and acidic residues" evidence="16">
    <location>
        <begin position="74"/>
        <end position="87"/>
    </location>
</feature>
<comment type="subcellular location">
    <subcellularLocation>
        <location evidence="2 15">Nucleus</location>
    </subcellularLocation>
</comment>
<evidence type="ECO:0000256" key="4">
    <source>
        <dbReference type="ARBA" id="ARBA00022603"/>
    </source>
</evidence>
<reference evidence="18 19" key="1">
    <citation type="journal article" date="2024" name="Commun. Biol.">
        <title>Comparative genomic analysis of thermophilic fungi reveals convergent evolutionary adaptations and gene losses.</title>
        <authorList>
            <person name="Steindorff A.S."/>
            <person name="Aguilar-Pontes M.V."/>
            <person name="Robinson A.J."/>
            <person name="Andreopoulos B."/>
            <person name="LaButti K."/>
            <person name="Kuo A."/>
            <person name="Mondo S."/>
            <person name="Riley R."/>
            <person name="Otillar R."/>
            <person name="Haridas S."/>
            <person name="Lipzen A."/>
            <person name="Grimwood J."/>
            <person name="Schmutz J."/>
            <person name="Clum A."/>
            <person name="Reid I.D."/>
            <person name="Moisan M.C."/>
            <person name="Butler G."/>
            <person name="Nguyen T.T.M."/>
            <person name="Dewar K."/>
            <person name="Conant G."/>
            <person name="Drula E."/>
            <person name="Henrissat B."/>
            <person name="Hansel C."/>
            <person name="Singer S."/>
            <person name="Hutchinson M.I."/>
            <person name="de Vries R.P."/>
            <person name="Natvig D.O."/>
            <person name="Powell A.J."/>
            <person name="Tsang A."/>
            <person name="Grigoriev I.V."/>
        </authorList>
    </citation>
    <scope>NUCLEOTIDE SEQUENCE [LARGE SCALE GENOMIC DNA]</scope>
    <source>
        <strain evidence="18 19">CBS 494.80</strain>
    </source>
</reference>
<dbReference type="EC" id="2.1.1.56" evidence="3 15"/>
<evidence type="ECO:0000256" key="13">
    <source>
        <dbReference type="ARBA" id="ARBA00044712"/>
    </source>
</evidence>
<comment type="function">
    <text evidence="1">Responsible for methylating the 5'-cap structure of mRNAs.</text>
</comment>
<dbReference type="PROSITE" id="PS51562">
    <property type="entry name" value="RNA_CAP0_MT"/>
    <property type="match status" value="1"/>
</dbReference>
<evidence type="ECO:0000256" key="14">
    <source>
        <dbReference type="ARBA" id="ARBA00049739"/>
    </source>
</evidence>
<organism evidence="18 19">
    <name type="scientific">Oculimacula yallundae</name>
    <dbReference type="NCBI Taxonomy" id="86028"/>
    <lineage>
        <taxon>Eukaryota</taxon>
        <taxon>Fungi</taxon>
        <taxon>Dikarya</taxon>
        <taxon>Ascomycota</taxon>
        <taxon>Pezizomycotina</taxon>
        <taxon>Leotiomycetes</taxon>
        <taxon>Helotiales</taxon>
        <taxon>Ploettnerulaceae</taxon>
        <taxon>Oculimacula</taxon>
    </lineage>
</organism>
<accession>A0ABR4CI33</accession>
<comment type="catalytic activity">
    <reaction evidence="13">
        <text>a 5'-end (5'-triphosphoguanosine)-ribonucleoside in mRNA + S-adenosyl-L-methionine = a 5'-end (N(7)-methyl 5'-triphosphoguanosine)-ribonucleoside in mRNA + S-adenosyl-L-homocysteine</text>
        <dbReference type="Rhea" id="RHEA:67008"/>
        <dbReference type="Rhea" id="RHEA-COMP:17166"/>
        <dbReference type="Rhea" id="RHEA-COMP:17167"/>
        <dbReference type="ChEBI" id="CHEBI:57856"/>
        <dbReference type="ChEBI" id="CHEBI:59789"/>
        <dbReference type="ChEBI" id="CHEBI:156461"/>
        <dbReference type="ChEBI" id="CHEBI:167617"/>
        <dbReference type="EC" id="2.1.1.56"/>
    </reaction>
</comment>
<dbReference type="InterPro" id="IPR004971">
    <property type="entry name" value="mRNA_G-N7_MeTrfase_dom"/>
</dbReference>
<keyword evidence="8 15" id="KW-0694">RNA-binding</keyword>
<feature type="compositionally biased region" description="Basic and acidic residues" evidence="16">
    <location>
        <begin position="34"/>
        <end position="44"/>
    </location>
</feature>
<evidence type="ECO:0000256" key="11">
    <source>
        <dbReference type="ARBA" id="ARBA00032772"/>
    </source>
</evidence>
<evidence type="ECO:0000256" key="9">
    <source>
        <dbReference type="ARBA" id="ARBA00023042"/>
    </source>
</evidence>
<keyword evidence="7 15" id="KW-0949">S-adenosyl-L-methionine</keyword>
<dbReference type="Gene3D" id="3.40.50.150">
    <property type="entry name" value="Vaccinia Virus protein VP39"/>
    <property type="match status" value="1"/>
</dbReference>
<dbReference type="SUPFAM" id="SSF53335">
    <property type="entry name" value="S-adenosyl-L-methionine-dependent methyltransferases"/>
    <property type="match status" value="1"/>
</dbReference>
<keyword evidence="9 15" id="KW-0506">mRNA capping</keyword>
<dbReference type="PANTHER" id="PTHR12189:SF2">
    <property type="entry name" value="MRNA CAP GUANINE-N7 METHYLTRANSFERASE"/>
    <property type="match status" value="1"/>
</dbReference>
<feature type="compositionally biased region" description="Acidic residues" evidence="16">
    <location>
        <begin position="370"/>
        <end position="384"/>
    </location>
</feature>